<proteinExistence type="predicted"/>
<dbReference type="RefSeq" id="WP_070736071.1">
    <property type="nucleotide sequence ID" value="NZ_MDZC01000112.1"/>
</dbReference>
<dbReference type="STRING" id="1908236.BEN48_06125"/>
<evidence type="ECO:0008006" key="3">
    <source>
        <dbReference type="Google" id="ProtNLM"/>
    </source>
</evidence>
<reference evidence="1 2" key="1">
    <citation type="submission" date="2016-08" db="EMBL/GenBank/DDBJ databases">
        <title>Hymenobacter coccineus sp. nov., Hymenobacter lapidarius sp. nov. and Hymenobacter glacialis sp. nov., isolated from Antarctic soil.</title>
        <authorList>
            <person name="Sedlacek I."/>
            <person name="Kralova S."/>
            <person name="Kyrova K."/>
            <person name="Maslanova I."/>
            <person name="Stankova E."/>
            <person name="Vrbovska V."/>
            <person name="Nemec M."/>
            <person name="Bartak M."/>
            <person name="Svec P."/>
            <person name="Busse H.-J."/>
            <person name="Pantucek R."/>
        </authorList>
    </citation>
    <scope>NUCLEOTIDE SEQUENCE [LARGE SCALE GENOMIC DNA]</scope>
    <source>
        <strain evidence="1 2">CCM 8648</strain>
    </source>
</reference>
<organism evidence="1 2">
    <name type="scientific">Hymenobacter glacialis</name>
    <dbReference type="NCBI Taxonomy" id="1908236"/>
    <lineage>
        <taxon>Bacteria</taxon>
        <taxon>Pseudomonadati</taxon>
        <taxon>Bacteroidota</taxon>
        <taxon>Cytophagia</taxon>
        <taxon>Cytophagales</taxon>
        <taxon>Hymenobacteraceae</taxon>
        <taxon>Hymenobacter</taxon>
    </lineage>
</organism>
<dbReference type="OrthoDB" id="954262at2"/>
<gene>
    <name evidence="1" type="ORF">BEN48_06125</name>
</gene>
<dbReference type="Proteomes" id="UP000177791">
    <property type="component" value="Unassembled WGS sequence"/>
</dbReference>
<protein>
    <recommendedName>
        <fullName evidence="3">Ferritin-like domain-containing protein</fullName>
    </recommendedName>
</protein>
<dbReference type="AlphaFoldDB" id="A0A1G1ST56"/>
<evidence type="ECO:0000313" key="1">
    <source>
        <dbReference type="EMBL" id="OGX81800.1"/>
    </source>
</evidence>
<dbReference type="SUPFAM" id="SSF47240">
    <property type="entry name" value="Ferritin-like"/>
    <property type="match status" value="1"/>
</dbReference>
<name>A0A1G1ST56_9BACT</name>
<evidence type="ECO:0000313" key="2">
    <source>
        <dbReference type="Proteomes" id="UP000177791"/>
    </source>
</evidence>
<sequence>MKLLSLLDRLSTADAPAAAAPRRDLLHRLGQAGARAAVAALPLAAALPAQAAPTDTTLDAILLLLKLEDMLVALYTQALASPALAGAAQAAVRPDFERMLRHQQGHAQFYRTTLLTAGLTPPAAPRFDFSGRRNNAGNPELFPNVLNDYNAFLQLAQQLEDASASIYLNQVAAFATDRQLRDVVLRTQLVEARHASHVRTLRRTATASVAVKSWPSNADVVPSPAVVVPSPAGASTPPVSIYSFEANEVQLVSATTAVPFLAVLTGATAVQFVALSEAFDEPLPTAQANALLNIFG</sequence>
<dbReference type="EMBL" id="MDZC01000112">
    <property type="protein sequence ID" value="OGX81800.1"/>
    <property type="molecule type" value="Genomic_DNA"/>
</dbReference>
<dbReference type="Pfam" id="PF13668">
    <property type="entry name" value="Ferritin_2"/>
    <property type="match status" value="1"/>
</dbReference>
<dbReference type="InterPro" id="IPR009078">
    <property type="entry name" value="Ferritin-like_SF"/>
</dbReference>
<keyword evidence="2" id="KW-1185">Reference proteome</keyword>
<accession>A0A1G1ST56</accession>
<comment type="caution">
    <text evidence="1">The sequence shown here is derived from an EMBL/GenBank/DDBJ whole genome shotgun (WGS) entry which is preliminary data.</text>
</comment>